<feature type="domain" description="Carbohydrate kinase PfkB" evidence="7">
    <location>
        <begin position="5"/>
        <end position="290"/>
    </location>
</feature>
<keyword evidence="5" id="KW-0067">ATP-binding</keyword>
<keyword evidence="4 6" id="KW-0418">Kinase</keyword>
<comment type="caution">
    <text evidence="8">The sequence shown here is derived from an EMBL/GenBank/DDBJ whole genome shotgun (WGS) entry which is preliminary data.</text>
</comment>
<evidence type="ECO:0000256" key="1">
    <source>
        <dbReference type="ARBA" id="ARBA00010688"/>
    </source>
</evidence>
<gene>
    <name evidence="8" type="ORF">GCM10009784_09520</name>
</gene>
<protein>
    <submittedName>
        <fullName evidence="8">Carbohydrate kinase</fullName>
    </submittedName>
</protein>
<dbReference type="PANTHER" id="PTHR43085">
    <property type="entry name" value="HEXOKINASE FAMILY MEMBER"/>
    <property type="match status" value="1"/>
</dbReference>
<dbReference type="GO" id="GO:0016301">
    <property type="term" value="F:kinase activity"/>
    <property type="evidence" value="ECO:0007669"/>
    <property type="project" value="UniProtKB-KW"/>
</dbReference>
<reference evidence="8 9" key="1">
    <citation type="journal article" date="2019" name="Int. J. Syst. Evol. Microbiol.">
        <title>The Global Catalogue of Microorganisms (GCM) 10K type strain sequencing project: providing services to taxonomists for standard genome sequencing and annotation.</title>
        <authorList>
            <consortium name="The Broad Institute Genomics Platform"/>
            <consortium name="The Broad Institute Genome Sequencing Center for Infectious Disease"/>
            <person name="Wu L."/>
            <person name="Ma J."/>
        </authorList>
    </citation>
    <scope>NUCLEOTIDE SEQUENCE [LARGE SCALE GENOMIC DNA]</scope>
    <source>
        <strain evidence="8 9">JCM 14917</strain>
    </source>
</reference>
<dbReference type="InterPro" id="IPR002173">
    <property type="entry name" value="Carboh/pur_kinase_PfkB_CS"/>
</dbReference>
<evidence type="ECO:0000256" key="6">
    <source>
        <dbReference type="RuleBase" id="RU003704"/>
    </source>
</evidence>
<proteinExistence type="inferred from homology"/>
<dbReference type="PANTHER" id="PTHR43085:SF1">
    <property type="entry name" value="PSEUDOURIDINE KINASE-RELATED"/>
    <property type="match status" value="1"/>
</dbReference>
<dbReference type="InterPro" id="IPR029056">
    <property type="entry name" value="Ribokinase-like"/>
</dbReference>
<evidence type="ECO:0000313" key="9">
    <source>
        <dbReference type="Proteomes" id="UP001500974"/>
    </source>
</evidence>
<comment type="similarity">
    <text evidence="1 6">Belongs to the carbohydrate kinase PfkB family.</text>
</comment>
<dbReference type="SUPFAM" id="SSF53613">
    <property type="entry name" value="Ribokinase-like"/>
    <property type="match status" value="1"/>
</dbReference>
<organism evidence="8 9">
    <name type="scientific">Arthrobacter parietis</name>
    <dbReference type="NCBI Taxonomy" id="271434"/>
    <lineage>
        <taxon>Bacteria</taxon>
        <taxon>Bacillati</taxon>
        <taxon>Actinomycetota</taxon>
        <taxon>Actinomycetes</taxon>
        <taxon>Micrococcales</taxon>
        <taxon>Micrococcaceae</taxon>
        <taxon>Arthrobacter</taxon>
    </lineage>
</organism>
<evidence type="ECO:0000256" key="5">
    <source>
        <dbReference type="ARBA" id="ARBA00022840"/>
    </source>
</evidence>
<dbReference type="EMBL" id="BAAAON010000001">
    <property type="protein sequence ID" value="GAA2173788.1"/>
    <property type="molecule type" value="Genomic_DNA"/>
</dbReference>
<evidence type="ECO:0000259" key="7">
    <source>
        <dbReference type="Pfam" id="PF00294"/>
    </source>
</evidence>
<dbReference type="PROSITE" id="PS00584">
    <property type="entry name" value="PFKB_KINASES_2"/>
    <property type="match status" value="1"/>
</dbReference>
<dbReference type="Pfam" id="PF00294">
    <property type="entry name" value="PfkB"/>
    <property type="match status" value="1"/>
</dbReference>
<accession>A0ABN3ARJ1</accession>
<dbReference type="Proteomes" id="UP001500974">
    <property type="component" value="Unassembled WGS sequence"/>
</dbReference>
<dbReference type="InterPro" id="IPR002139">
    <property type="entry name" value="Ribo/fructo_kinase"/>
</dbReference>
<evidence type="ECO:0000256" key="2">
    <source>
        <dbReference type="ARBA" id="ARBA00022679"/>
    </source>
</evidence>
<sequence length="312" mass="33153">MPQSRILVVGEALMDIVSREEGLDRHPGGSPANVAVGLARLGSDVSLLTGLAEDAMGLTIWRYLESQGVKLLPSSLHAARTSSATAVLQNDRAAKYHFDVEWTLPARPLDAAFDVIHTGSIAAFLEPGAASVRRIFQQASKDGALLSFDPNIRPQLLPPHPVSVGMFEMMVENVDVVKLSDEDAEWLYPQIAIDGVIEKLLTRGPGLIIITRGAAGANLATKANRCRMPADSIDVVDTIGAGDSYMAAVLNLVATTKRLPRDLAELEALGSLAATAAAITVSRAGAQPPTRQDLYQFAGVSPTVSCPPHHLR</sequence>
<dbReference type="PRINTS" id="PR00990">
    <property type="entry name" value="RIBOKINASE"/>
</dbReference>
<dbReference type="Gene3D" id="3.40.1190.20">
    <property type="match status" value="1"/>
</dbReference>
<name>A0ABN3ARJ1_9MICC</name>
<evidence type="ECO:0000313" key="8">
    <source>
        <dbReference type="EMBL" id="GAA2173788.1"/>
    </source>
</evidence>
<keyword evidence="3" id="KW-0547">Nucleotide-binding</keyword>
<keyword evidence="9" id="KW-1185">Reference proteome</keyword>
<dbReference type="InterPro" id="IPR050306">
    <property type="entry name" value="PfkB_Carbo_kinase"/>
</dbReference>
<dbReference type="CDD" id="cd01167">
    <property type="entry name" value="bac_FRK"/>
    <property type="match status" value="1"/>
</dbReference>
<evidence type="ECO:0000256" key="3">
    <source>
        <dbReference type="ARBA" id="ARBA00022741"/>
    </source>
</evidence>
<evidence type="ECO:0000256" key="4">
    <source>
        <dbReference type="ARBA" id="ARBA00022777"/>
    </source>
</evidence>
<dbReference type="InterPro" id="IPR011611">
    <property type="entry name" value="PfkB_dom"/>
</dbReference>
<keyword evidence="2 6" id="KW-0808">Transferase</keyword>